<dbReference type="InterPro" id="IPR015856">
    <property type="entry name" value="ABC_transpr_CbiO/EcfA_su"/>
</dbReference>
<evidence type="ECO:0000256" key="6">
    <source>
        <dbReference type="ARBA" id="ARBA00022840"/>
    </source>
</evidence>
<evidence type="ECO:0000256" key="2">
    <source>
        <dbReference type="ARBA" id="ARBA00005417"/>
    </source>
</evidence>
<dbReference type="PROSITE" id="PS00211">
    <property type="entry name" value="ABC_TRANSPORTER_1"/>
    <property type="match status" value="1"/>
</dbReference>
<dbReference type="GO" id="GO:0016887">
    <property type="term" value="F:ATP hydrolysis activity"/>
    <property type="evidence" value="ECO:0007669"/>
    <property type="project" value="InterPro"/>
</dbReference>
<evidence type="ECO:0000256" key="9">
    <source>
        <dbReference type="ARBA" id="ARBA00025157"/>
    </source>
</evidence>
<comment type="caution">
    <text evidence="12">The sequence shown here is derived from an EMBL/GenBank/DDBJ whole genome shotgun (WGS) entry which is preliminary data.</text>
</comment>
<evidence type="ECO:0000256" key="1">
    <source>
        <dbReference type="ARBA" id="ARBA00004202"/>
    </source>
</evidence>
<evidence type="ECO:0000259" key="11">
    <source>
        <dbReference type="PROSITE" id="PS50893"/>
    </source>
</evidence>
<feature type="domain" description="ABC transporter" evidence="11">
    <location>
        <begin position="6"/>
        <end position="241"/>
    </location>
</feature>
<dbReference type="Proteomes" id="UP000274033">
    <property type="component" value="Unassembled WGS sequence"/>
</dbReference>
<dbReference type="AlphaFoldDB" id="A0A3N9UFG8"/>
<dbReference type="FunFam" id="3.40.50.300:FF:000224">
    <property type="entry name" value="Energy-coupling factor transporter ATP-binding protein EcfA"/>
    <property type="match status" value="1"/>
</dbReference>
<keyword evidence="4 10" id="KW-1003">Cell membrane</keyword>
<dbReference type="SMART" id="SM00382">
    <property type="entry name" value="AAA"/>
    <property type="match status" value="1"/>
</dbReference>
<dbReference type="Gene3D" id="3.40.50.300">
    <property type="entry name" value="P-loop containing nucleotide triphosphate hydrolases"/>
    <property type="match status" value="1"/>
</dbReference>
<evidence type="ECO:0000256" key="10">
    <source>
        <dbReference type="RuleBase" id="RU364103"/>
    </source>
</evidence>
<dbReference type="PANTHER" id="PTHR43553:SF24">
    <property type="entry name" value="ENERGY-COUPLING FACTOR TRANSPORTER ATP-BINDING PROTEIN ECFA1"/>
    <property type="match status" value="1"/>
</dbReference>
<reference evidence="12 13" key="1">
    <citation type="journal article" date="2013" name="J. Microbiol.">
        <title>Lysinibacillus chungkukjangi sp. nov., isolated from Chungkukjang, Korean fermented soybean food.</title>
        <authorList>
            <person name="Kim S.J."/>
            <person name="Jang Y.H."/>
            <person name="Hamada M."/>
            <person name="Ahn J.H."/>
            <person name="Weon H.Y."/>
            <person name="Suzuki K."/>
            <person name="Whang K.S."/>
            <person name="Kwon S.W."/>
        </authorList>
    </citation>
    <scope>NUCLEOTIDE SEQUENCE [LARGE SCALE GENOMIC DNA]</scope>
    <source>
        <strain evidence="12 13">MCCC 1A12701</strain>
    </source>
</reference>
<keyword evidence="7" id="KW-1278">Translocase</keyword>
<dbReference type="SUPFAM" id="SSF52540">
    <property type="entry name" value="P-loop containing nucleoside triphosphate hydrolases"/>
    <property type="match status" value="1"/>
</dbReference>
<dbReference type="InterPro" id="IPR017871">
    <property type="entry name" value="ABC_transporter-like_CS"/>
</dbReference>
<dbReference type="InterPro" id="IPR003593">
    <property type="entry name" value="AAA+_ATPase"/>
</dbReference>
<evidence type="ECO:0000313" key="13">
    <source>
        <dbReference type="Proteomes" id="UP000274033"/>
    </source>
</evidence>
<dbReference type="InterPro" id="IPR005876">
    <property type="entry name" value="Co_trans_ATP-bd"/>
</dbReference>
<keyword evidence="5 10" id="KW-0547">Nucleotide-binding</keyword>
<dbReference type="InterPro" id="IPR027417">
    <property type="entry name" value="P-loop_NTPase"/>
</dbReference>
<evidence type="ECO:0000256" key="4">
    <source>
        <dbReference type="ARBA" id="ARBA00022475"/>
    </source>
</evidence>
<dbReference type="InterPro" id="IPR050095">
    <property type="entry name" value="ECF_ABC_transporter_ATP-bd"/>
</dbReference>
<protein>
    <recommendedName>
        <fullName evidence="10">ABC transporter ATP-binding protein</fullName>
    </recommendedName>
</protein>
<dbReference type="OrthoDB" id="9784332at2"/>
<evidence type="ECO:0000256" key="8">
    <source>
        <dbReference type="ARBA" id="ARBA00023136"/>
    </source>
</evidence>
<dbReference type="PANTHER" id="PTHR43553">
    <property type="entry name" value="HEAVY METAL TRANSPORTER"/>
    <property type="match status" value="1"/>
</dbReference>
<dbReference type="GO" id="GO:0043190">
    <property type="term" value="C:ATP-binding cassette (ABC) transporter complex"/>
    <property type="evidence" value="ECO:0007669"/>
    <property type="project" value="TreeGrafter"/>
</dbReference>
<dbReference type="InterPro" id="IPR003439">
    <property type="entry name" value="ABC_transporter-like_ATP-bd"/>
</dbReference>
<dbReference type="GO" id="GO:0005524">
    <property type="term" value="F:ATP binding"/>
    <property type="evidence" value="ECO:0007669"/>
    <property type="project" value="UniProtKB-UniRule"/>
</dbReference>
<dbReference type="EMBL" id="RRCT01000007">
    <property type="protein sequence ID" value="RQW74887.1"/>
    <property type="molecule type" value="Genomic_DNA"/>
</dbReference>
<accession>A0A3N9UFG8</accession>
<keyword evidence="8 10" id="KW-0472">Membrane</keyword>
<keyword evidence="6 10" id="KW-0067">ATP-binding</keyword>
<keyword evidence="13" id="KW-1185">Reference proteome</keyword>
<gene>
    <name evidence="12" type="ORF">EBB45_09870</name>
</gene>
<evidence type="ECO:0000313" key="12">
    <source>
        <dbReference type="EMBL" id="RQW74887.1"/>
    </source>
</evidence>
<dbReference type="PROSITE" id="PS50893">
    <property type="entry name" value="ABC_TRANSPORTER_2"/>
    <property type="match status" value="1"/>
</dbReference>
<dbReference type="GO" id="GO:0015087">
    <property type="term" value="F:cobalt ion transmembrane transporter activity"/>
    <property type="evidence" value="ECO:0007669"/>
    <property type="project" value="UniProtKB-ARBA"/>
</dbReference>
<dbReference type="RefSeq" id="WP_124764311.1">
    <property type="nucleotide sequence ID" value="NZ_JAFBDY010000006.1"/>
</dbReference>
<dbReference type="Pfam" id="PF00005">
    <property type="entry name" value="ABC_tran"/>
    <property type="match status" value="1"/>
</dbReference>
<proteinExistence type="inferred from homology"/>
<evidence type="ECO:0000256" key="3">
    <source>
        <dbReference type="ARBA" id="ARBA00022448"/>
    </source>
</evidence>
<sequence>MTTPFFKLNNVTYCYPDGTKALSNLNFELPKNKKIAILGKNGSGKSTLFQLLMGLIQPTKGEIHFEGVPISYKKSAIANLRQKVGLLFQDANNQLFASTVKQDVMYGPINLGWSESKVNQQVDEALQLTELTSLADRPIHFLSGGQKKRATIAGVYAMSPSVFILDEPTSSLDYYFSKQLVNYLDQLSDGNRTFIYTTHQINLVYGWADYYIVLHDGKVLYEGDAEGLFSNNELLELAHIEKPWIFEVYQQMNTGLSSQISPPSNKEDLFKLMMDLNFIIK</sequence>
<evidence type="ECO:0000256" key="7">
    <source>
        <dbReference type="ARBA" id="ARBA00022967"/>
    </source>
</evidence>
<dbReference type="CDD" id="cd03225">
    <property type="entry name" value="ABC_cobalt_CbiO_domain1"/>
    <property type="match status" value="1"/>
</dbReference>
<dbReference type="NCBIfam" id="TIGR01166">
    <property type="entry name" value="cbiO"/>
    <property type="match status" value="1"/>
</dbReference>
<organism evidence="12 13">
    <name type="scientific">Lysinibacillus composti</name>
    <dbReference type="NCBI Taxonomy" id="720633"/>
    <lineage>
        <taxon>Bacteria</taxon>
        <taxon>Bacillati</taxon>
        <taxon>Bacillota</taxon>
        <taxon>Bacilli</taxon>
        <taxon>Bacillales</taxon>
        <taxon>Bacillaceae</taxon>
        <taxon>Lysinibacillus</taxon>
    </lineage>
</organism>
<comment type="subcellular location">
    <subcellularLocation>
        <location evidence="1 10">Cell membrane</location>
        <topology evidence="1 10">Peripheral membrane protein</topology>
    </subcellularLocation>
</comment>
<comment type="function">
    <text evidence="10">Part of an ABC transporter complex. Responsible for energy coupling to the transport system.</text>
</comment>
<dbReference type="GO" id="GO:0042626">
    <property type="term" value="F:ATPase-coupled transmembrane transporter activity"/>
    <property type="evidence" value="ECO:0007669"/>
    <property type="project" value="TreeGrafter"/>
</dbReference>
<comment type="similarity">
    <text evidence="2 10">Belongs to the ABC transporter superfamily.</text>
</comment>
<comment type="function">
    <text evidence="9">Probably part of an ABC transporter complex. Responsible for energy coupling to the transport system.</text>
</comment>
<keyword evidence="3 10" id="KW-0813">Transport</keyword>
<name>A0A3N9UFG8_9BACI</name>
<evidence type="ECO:0000256" key="5">
    <source>
        <dbReference type="ARBA" id="ARBA00022741"/>
    </source>
</evidence>